<dbReference type="KEGG" id="ccp:CHC_T00001286001"/>
<feature type="region of interest" description="Disordered" evidence="1">
    <location>
        <begin position="1"/>
        <end position="62"/>
    </location>
</feature>
<evidence type="ECO:0000256" key="1">
    <source>
        <dbReference type="SAM" id="MobiDB-lite"/>
    </source>
</evidence>
<sequence length="62" mass="6895">MIGPRQRASPPCRYRGSSGAGPHAKKRPKEPRQGAPAANQTGVHVYAHRLPILPSRRRGRRF</sequence>
<protein>
    <submittedName>
        <fullName evidence="2">Uncharacterized protein</fullName>
    </submittedName>
</protein>
<dbReference type="Gramene" id="CDF38949">
    <property type="protein sequence ID" value="CDF38949"/>
    <property type="gene ID" value="CHC_T00001286001"/>
</dbReference>
<dbReference type="Proteomes" id="UP000012073">
    <property type="component" value="Unassembled WGS sequence"/>
</dbReference>
<accession>R7QLI9</accession>
<organism evidence="2 3">
    <name type="scientific">Chondrus crispus</name>
    <name type="common">Carrageen Irish moss</name>
    <name type="synonym">Polymorpha crispa</name>
    <dbReference type="NCBI Taxonomy" id="2769"/>
    <lineage>
        <taxon>Eukaryota</taxon>
        <taxon>Rhodophyta</taxon>
        <taxon>Florideophyceae</taxon>
        <taxon>Rhodymeniophycidae</taxon>
        <taxon>Gigartinales</taxon>
        <taxon>Gigartinaceae</taxon>
        <taxon>Chondrus</taxon>
    </lineage>
</organism>
<dbReference type="RefSeq" id="XP_005718854.1">
    <property type="nucleotide sequence ID" value="XM_005718797.1"/>
</dbReference>
<evidence type="ECO:0000313" key="2">
    <source>
        <dbReference type="EMBL" id="CDF38949.1"/>
    </source>
</evidence>
<dbReference type="EMBL" id="HG001978">
    <property type="protein sequence ID" value="CDF38949.1"/>
    <property type="molecule type" value="Genomic_DNA"/>
</dbReference>
<gene>
    <name evidence="2" type="ORF">CHC_T00001286001</name>
</gene>
<reference evidence="3" key="1">
    <citation type="journal article" date="2013" name="Proc. Natl. Acad. Sci. U.S.A.">
        <title>Genome structure and metabolic features in the red seaweed Chondrus crispus shed light on evolution of the Archaeplastida.</title>
        <authorList>
            <person name="Collen J."/>
            <person name="Porcel B."/>
            <person name="Carre W."/>
            <person name="Ball S.G."/>
            <person name="Chaparro C."/>
            <person name="Tonon T."/>
            <person name="Barbeyron T."/>
            <person name="Michel G."/>
            <person name="Noel B."/>
            <person name="Valentin K."/>
            <person name="Elias M."/>
            <person name="Artiguenave F."/>
            <person name="Arun A."/>
            <person name="Aury J.M."/>
            <person name="Barbosa-Neto J.F."/>
            <person name="Bothwell J.H."/>
            <person name="Bouget F.Y."/>
            <person name="Brillet L."/>
            <person name="Cabello-Hurtado F."/>
            <person name="Capella-Gutierrez S."/>
            <person name="Charrier B."/>
            <person name="Cladiere L."/>
            <person name="Cock J.M."/>
            <person name="Coelho S.M."/>
            <person name="Colleoni C."/>
            <person name="Czjzek M."/>
            <person name="Da Silva C."/>
            <person name="Delage L."/>
            <person name="Denoeud F."/>
            <person name="Deschamps P."/>
            <person name="Dittami S.M."/>
            <person name="Gabaldon T."/>
            <person name="Gachon C.M."/>
            <person name="Groisillier A."/>
            <person name="Herve C."/>
            <person name="Jabbari K."/>
            <person name="Katinka M."/>
            <person name="Kloareg B."/>
            <person name="Kowalczyk N."/>
            <person name="Labadie K."/>
            <person name="Leblanc C."/>
            <person name="Lopez P.J."/>
            <person name="McLachlan D.H."/>
            <person name="Meslet-Cladiere L."/>
            <person name="Moustafa A."/>
            <person name="Nehr Z."/>
            <person name="Nyvall Collen P."/>
            <person name="Panaud O."/>
            <person name="Partensky F."/>
            <person name="Poulain J."/>
            <person name="Rensing S.A."/>
            <person name="Rousvoal S."/>
            <person name="Samson G."/>
            <person name="Symeonidi A."/>
            <person name="Weissenbach J."/>
            <person name="Zambounis A."/>
            <person name="Wincker P."/>
            <person name="Boyen C."/>
        </authorList>
    </citation>
    <scope>NUCLEOTIDE SEQUENCE [LARGE SCALE GENOMIC DNA]</scope>
    <source>
        <strain evidence="3">cv. Stackhouse</strain>
    </source>
</reference>
<dbReference type="GeneID" id="17326573"/>
<keyword evidence="3" id="KW-1185">Reference proteome</keyword>
<proteinExistence type="predicted"/>
<dbReference type="AlphaFoldDB" id="R7QLI9"/>
<name>R7QLI9_CHOCR</name>
<evidence type="ECO:0000313" key="3">
    <source>
        <dbReference type="Proteomes" id="UP000012073"/>
    </source>
</evidence>